<dbReference type="PANTHER" id="PTHR11360">
    <property type="entry name" value="MONOCARBOXYLATE TRANSPORTER"/>
    <property type="match status" value="1"/>
</dbReference>
<keyword evidence="3" id="KW-0812">Transmembrane</keyword>
<gene>
    <name evidence="5" type="ORF">PENCOP_c007G03434</name>
</gene>
<sequence>MKLTISVHLGGQHHIVETPVYLDSRVVIFCIMEPKEYTPSFTSRSTSFIPSDQQSDSRIILDEKKLPPVDGGVQAWLFLMASAMLEALVWGYAFAFGIFQDYYSTHEPFKGSQNIAVIGTCAMGIAYLIAPLAIVLMILVPKIARWVSTMGVVIMCLSLALSSFSTNVMHLILSQGIGFGIGGCFAYTPTILFMSEWFDKRKGLAFGIVWAGSGVSGIVFPLAIQWLLNQYGIEATLRISSVTLFILAVPFLYFHRPRLHTTDIAYHRLNFHFLYNKVFIIYQLGNTLEAIGFFLPTIYLPTYARSLGASDYMASLTVILVNLFTVFGSVIMGFLSDRYHVTTCILMSTVGTVLAVFFLWGFADTIPPLYVFCIAYGLLAGGFSSTWAGVSNEVQKANPLADATVIFPFMETGRGIGNVASGPLSEALLKADTWKGHASGAYGTGYGTLVVCTGATAFVGGLSVVARHLKWI</sequence>
<feature type="transmembrane region" description="Helical" evidence="3">
    <location>
        <begin position="236"/>
        <end position="254"/>
    </location>
</feature>
<feature type="transmembrane region" description="Helical" evidence="3">
    <location>
        <begin position="171"/>
        <end position="192"/>
    </location>
</feature>
<dbReference type="GO" id="GO:0022857">
    <property type="term" value="F:transmembrane transporter activity"/>
    <property type="evidence" value="ECO:0007669"/>
    <property type="project" value="InterPro"/>
</dbReference>
<keyword evidence="6" id="KW-1185">Reference proteome</keyword>
<feature type="transmembrane region" description="Helical" evidence="3">
    <location>
        <begin position="274"/>
        <end position="300"/>
    </location>
</feature>
<proteinExistence type="inferred from homology"/>
<dbReference type="InterPro" id="IPR020846">
    <property type="entry name" value="MFS_dom"/>
</dbReference>
<feature type="domain" description="Major facilitator superfamily (MFS) profile" evidence="4">
    <location>
        <begin position="278"/>
        <end position="472"/>
    </location>
</feature>
<dbReference type="InterPro" id="IPR050327">
    <property type="entry name" value="Proton-linked_MCT"/>
</dbReference>
<accession>A0A1V6UL10</accession>
<dbReference type="InterPro" id="IPR036259">
    <property type="entry name" value="MFS_trans_sf"/>
</dbReference>
<dbReference type="Pfam" id="PF07690">
    <property type="entry name" value="MFS_1"/>
    <property type="match status" value="1"/>
</dbReference>
<name>A0A1V6UL10_9EURO</name>
<feature type="transmembrane region" description="Helical" evidence="3">
    <location>
        <begin position="312"/>
        <end position="335"/>
    </location>
</feature>
<dbReference type="Gene3D" id="1.20.1250.20">
    <property type="entry name" value="MFS general substrate transporter like domains"/>
    <property type="match status" value="2"/>
</dbReference>
<dbReference type="PROSITE" id="PS50850">
    <property type="entry name" value="MFS"/>
    <property type="match status" value="1"/>
</dbReference>
<protein>
    <recommendedName>
        <fullName evidence="4">Major facilitator superfamily (MFS) profile domain-containing protein</fullName>
    </recommendedName>
</protein>
<feature type="transmembrane region" description="Helical" evidence="3">
    <location>
        <begin position="204"/>
        <end position="224"/>
    </location>
</feature>
<organism evidence="5 6">
    <name type="scientific">Penicillium coprophilum</name>
    <dbReference type="NCBI Taxonomy" id="36646"/>
    <lineage>
        <taxon>Eukaryota</taxon>
        <taxon>Fungi</taxon>
        <taxon>Dikarya</taxon>
        <taxon>Ascomycota</taxon>
        <taxon>Pezizomycotina</taxon>
        <taxon>Eurotiomycetes</taxon>
        <taxon>Eurotiomycetidae</taxon>
        <taxon>Eurotiales</taxon>
        <taxon>Aspergillaceae</taxon>
        <taxon>Penicillium</taxon>
    </lineage>
</organism>
<dbReference type="PANTHER" id="PTHR11360:SF287">
    <property type="entry name" value="MFS MONOCARBOXYLATE TRANSPORTER"/>
    <property type="match status" value="1"/>
</dbReference>
<feature type="transmembrane region" description="Helical" evidence="3">
    <location>
        <begin position="342"/>
        <end position="363"/>
    </location>
</feature>
<feature type="transmembrane region" description="Helical" evidence="3">
    <location>
        <begin position="369"/>
        <end position="390"/>
    </location>
</feature>
<feature type="transmembrane region" description="Helical" evidence="3">
    <location>
        <begin position="115"/>
        <end position="139"/>
    </location>
</feature>
<feature type="transmembrane region" description="Helical" evidence="3">
    <location>
        <begin position="75"/>
        <end position="95"/>
    </location>
</feature>
<dbReference type="AlphaFoldDB" id="A0A1V6UL10"/>
<comment type="subcellular location">
    <subcellularLocation>
        <location evidence="1">Membrane</location>
        <topology evidence="1">Multi-pass membrane protein</topology>
    </subcellularLocation>
</comment>
<evidence type="ECO:0000259" key="4">
    <source>
        <dbReference type="PROSITE" id="PS50850"/>
    </source>
</evidence>
<keyword evidence="3" id="KW-1133">Transmembrane helix</keyword>
<dbReference type="Proteomes" id="UP000191500">
    <property type="component" value="Unassembled WGS sequence"/>
</dbReference>
<comment type="caution">
    <text evidence="5">The sequence shown here is derived from an EMBL/GenBank/DDBJ whole genome shotgun (WGS) entry which is preliminary data.</text>
</comment>
<reference evidence="6" key="1">
    <citation type="journal article" date="2017" name="Nat. Microbiol.">
        <title>Global analysis of biosynthetic gene clusters reveals vast potential of secondary metabolite production in Penicillium species.</title>
        <authorList>
            <person name="Nielsen J.C."/>
            <person name="Grijseels S."/>
            <person name="Prigent S."/>
            <person name="Ji B."/>
            <person name="Dainat J."/>
            <person name="Nielsen K.F."/>
            <person name="Frisvad J.C."/>
            <person name="Workman M."/>
            <person name="Nielsen J."/>
        </authorList>
    </citation>
    <scope>NUCLEOTIDE SEQUENCE [LARGE SCALE GENOMIC DNA]</scope>
    <source>
        <strain evidence="6">IBT 31321</strain>
    </source>
</reference>
<dbReference type="SUPFAM" id="SSF103473">
    <property type="entry name" value="MFS general substrate transporter"/>
    <property type="match status" value="1"/>
</dbReference>
<keyword evidence="3" id="KW-0472">Membrane</keyword>
<evidence type="ECO:0000313" key="6">
    <source>
        <dbReference type="Proteomes" id="UP000191500"/>
    </source>
</evidence>
<feature type="transmembrane region" description="Helical" evidence="3">
    <location>
        <begin position="146"/>
        <end position="165"/>
    </location>
</feature>
<dbReference type="GO" id="GO:0016020">
    <property type="term" value="C:membrane"/>
    <property type="evidence" value="ECO:0007669"/>
    <property type="project" value="UniProtKB-SubCell"/>
</dbReference>
<comment type="similarity">
    <text evidence="2">Belongs to the major facilitator superfamily. Monocarboxylate porter (TC 2.A.1.13) family.</text>
</comment>
<evidence type="ECO:0000256" key="3">
    <source>
        <dbReference type="SAM" id="Phobius"/>
    </source>
</evidence>
<evidence type="ECO:0000256" key="1">
    <source>
        <dbReference type="ARBA" id="ARBA00004141"/>
    </source>
</evidence>
<dbReference type="EMBL" id="MDDG01000007">
    <property type="protein sequence ID" value="OQE39117.1"/>
    <property type="molecule type" value="Genomic_DNA"/>
</dbReference>
<dbReference type="InterPro" id="IPR011701">
    <property type="entry name" value="MFS"/>
</dbReference>
<evidence type="ECO:0000256" key="2">
    <source>
        <dbReference type="ARBA" id="ARBA00006727"/>
    </source>
</evidence>
<evidence type="ECO:0000313" key="5">
    <source>
        <dbReference type="EMBL" id="OQE39117.1"/>
    </source>
</evidence>